<dbReference type="Gene3D" id="3.30.505.10">
    <property type="entry name" value="SH2 domain"/>
    <property type="match status" value="2"/>
</dbReference>
<evidence type="ECO:0000256" key="5">
    <source>
        <dbReference type="PIRNR" id="PIRNR036947"/>
    </source>
</evidence>
<dbReference type="SUPFAM" id="SSF50249">
    <property type="entry name" value="Nucleic acid-binding proteins"/>
    <property type="match status" value="1"/>
</dbReference>
<feature type="compositionally biased region" description="Basic and acidic residues" evidence="6">
    <location>
        <begin position="18"/>
        <end position="29"/>
    </location>
</feature>
<dbReference type="SUPFAM" id="SSF158832">
    <property type="entry name" value="Tex N-terminal region-like"/>
    <property type="match status" value="1"/>
</dbReference>
<feature type="compositionally biased region" description="Basic and acidic residues" evidence="6">
    <location>
        <begin position="1438"/>
        <end position="1460"/>
    </location>
</feature>
<dbReference type="FunFam" id="3.30.420.140:FF:000006">
    <property type="entry name" value="Transcription elongation factor spt6"/>
    <property type="match status" value="1"/>
</dbReference>
<dbReference type="Gene3D" id="1.10.10.2740">
    <property type="entry name" value="Spt6, Death-like domain"/>
    <property type="match status" value="1"/>
</dbReference>
<dbReference type="GO" id="GO:0034728">
    <property type="term" value="P:nucleosome organization"/>
    <property type="evidence" value="ECO:0007669"/>
    <property type="project" value="TreeGrafter"/>
</dbReference>
<feature type="region of interest" description="Disordered" evidence="6">
    <location>
        <begin position="1410"/>
        <end position="1615"/>
    </location>
</feature>
<dbReference type="EnsemblPlants" id="AUR62041298-RA">
    <property type="protein sequence ID" value="AUR62041298-RA:cds"/>
    <property type="gene ID" value="AUR62041298"/>
</dbReference>
<dbReference type="Pfam" id="PF14639">
    <property type="entry name" value="YqgF"/>
    <property type="match status" value="1"/>
</dbReference>
<evidence type="ECO:0000313" key="8">
    <source>
        <dbReference type="EnsemblPlants" id="AUR62041298-RA:cds"/>
    </source>
</evidence>
<dbReference type="Pfam" id="PF14633">
    <property type="entry name" value="SH2_2"/>
    <property type="match status" value="1"/>
</dbReference>
<dbReference type="SUPFAM" id="SSF53098">
    <property type="entry name" value="Ribonuclease H-like"/>
    <property type="match status" value="1"/>
</dbReference>
<dbReference type="GO" id="GO:0042393">
    <property type="term" value="F:histone binding"/>
    <property type="evidence" value="ECO:0007669"/>
    <property type="project" value="TreeGrafter"/>
</dbReference>
<organism evidence="8 9">
    <name type="scientific">Chenopodium quinoa</name>
    <name type="common">Quinoa</name>
    <dbReference type="NCBI Taxonomy" id="63459"/>
    <lineage>
        <taxon>Eukaryota</taxon>
        <taxon>Viridiplantae</taxon>
        <taxon>Streptophyta</taxon>
        <taxon>Embryophyta</taxon>
        <taxon>Tracheophyta</taxon>
        <taxon>Spermatophyta</taxon>
        <taxon>Magnoliopsida</taxon>
        <taxon>eudicotyledons</taxon>
        <taxon>Gunneridae</taxon>
        <taxon>Pentapetalae</taxon>
        <taxon>Caryophyllales</taxon>
        <taxon>Chenopodiaceae</taxon>
        <taxon>Chenopodioideae</taxon>
        <taxon>Atripliceae</taxon>
        <taxon>Chenopodium</taxon>
    </lineage>
</organism>
<dbReference type="Pfam" id="PF21710">
    <property type="entry name" value="Spt6_S1"/>
    <property type="match status" value="1"/>
</dbReference>
<keyword evidence="4 5" id="KW-0539">Nucleus</keyword>
<name>A0A803N6G0_CHEQI</name>
<comment type="function">
    <text evidence="5">Transcription elongation factor that enhances transcription elongation by RNA polymerase II (RNAPII).</text>
</comment>
<dbReference type="InterPro" id="IPR042066">
    <property type="entry name" value="Spt6_death-like"/>
</dbReference>
<evidence type="ECO:0000256" key="4">
    <source>
        <dbReference type="ARBA" id="ARBA00023242"/>
    </source>
</evidence>
<feature type="compositionally biased region" description="Basic and acidic residues" evidence="6">
    <location>
        <begin position="1483"/>
        <end position="1493"/>
    </location>
</feature>
<dbReference type="Pfam" id="PF14635">
    <property type="entry name" value="HHH_7"/>
    <property type="match status" value="1"/>
</dbReference>
<dbReference type="FunFam" id="1.10.10.2740:FF:000002">
    <property type="entry name" value="Transcription elongation factor Spt6"/>
    <property type="match status" value="1"/>
</dbReference>
<dbReference type="InterPro" id="IPR023323">
    <property type="entry name" value="Tex-like_dom_sf"/>
</dbReference>
<dbReference type="InterPro" id="IPR049540">
    <property type="entry name" value="Spt6-like_S1"/>
</dbReference>
<dbReference type="SMART" id="SM00732">
    <property type="entry name" value="YqgFc"/>
    <property type="match status" value="1"/>
</dbReference>
<dbReference type="InterPro" id="IPR035019">
    <property type="entry name" value="Spt6_SH2_N"/>
</dbReference>
<dbReference type="InterPro" id="IPR035420">
    <property type="entry name" value="Spt6_SH2"/>
</dbReference>
<dbReference type="Gene3D" id="1.10.150.850">
    <property type="entry name" value="Spt6, helix-hairpin-helix domain"/>
    <property type="match status" value="1"/>
</dbReference>
<dbReference type="InterPro" id="IPR012337">
    <property type="entry name" value="RNaseH-like_sf"/>
</dbReference>
<dbReference type="GO" id="GO:0140673">
    <property type="term" value="P:transcription elongation-coupled chromatin remodeling"/>
    <property type="evidence" value="ECO:0007669"/>
    <property type="project" value="InterPro"/>
</dbReference>
<dbReference type="Gene3D" id="1.10.10.650">
    <property type="entry name" value="RuvA domain 2-like"/>
    <property type="match status" value="1"/>
</dbReference>
<dbReference type="CDD" id="cd09918">
    <property type="entry name" value="SH2_Nterm_SPT6_like"/>
    <property type="match status" value="1"/>
</dbReference>
<feature type="domain" description="YqgF/RNase H-like" evidence="7">
    <location>
        <begin position="668"/>
        <end position="793"/>
    </location>
</feature>
<dbReference type="InterPro" id="IPR028231">
    <property type="entry name" value="Spt6_YqgF"/>
</dbReference>
<dbReference type="FunFam" id="3.30.505.10:FF:000047">
    <property type="entry name" value="Transcription elongation factor spt6"/>
    <property type="match status" value="1"/>
</dbReference>
<feature type="compositionally biased region" description="Acidic residues" evidence="6">
    <location>
        <begin position="8"/>
        <end position="17"/>
    </location>
</feature>
<dbReference type="InterPro" id="IPR017072">
    <property type="entry name" value="TF_Spt6"/>
</dbReference>
<evidence type="ECO:0000259" key="7">
    <source>
        <dbReference type="SMART" id="SM00732"/>
    </source>
</evidence>
<evidence type="ECO:0000256" key="1">
    <source>
        <dbReference type="ARBA" id="ARBA00004123"/>
    </source>
</evidence>
<dbReference type="InterPro" id="IPR023319">
    <property type="entry name" value="Tex-like_HTH_dom_sf"/>
</dbReference>
<dbReference type="GO" id="GO:0031491">
    <property type="term" value="F:nucleosome binding"/>
    <property type="evidence" value="ECO:0007669"/>
    <property type="project" value="TreeGrafter"/>
</dbReference>
<dbReference type="Gene3D" id="3.30.420.140">
    <property type="entry name" value="YqgF/RNase H-like domain"/>
    <property type="match status" value="1"/>
</dbReference>
<dbReference type="InterPro" id="IPR010994">
    <property type="entry name" value="RuvA_2-like"/>
</dbReference>
<dbReference type="InterPro" id="IPR041692">
    <property type="entry name" value="HHH_9"/>
</dbReference>
<dbReference type="GO" id="GO:0008023">
    <property type="term" value="C:transcription elongation factor complex"/>
    <property type="evidence" value="ECO:0007669"/>
    <property type="project" value="TreeGrafter"/>
</dbReference>
<evidence type="ECO:0000256" key="6">
    <source>
        <dbReference type="SAM" id="MobiDB-lite"/>
    </source>
</evidence>
<dbReference type="OMA" id="ITACHMG"/>
<dbReference type="FunFam" id="3.30.505.10:FF:000050">
    <property type="entry name" value="Transcription elongation factor spt6"/>
    <property type="match status" value="1"/>
</dbReference>
<dbReference type="Gramene" id="AUR62041298-RA">
    <property type="protein sequence ID" value="AUR62041298-RA:cds"/>
    <property type="gene ID" value="AUR62041298"/>
</dbReference>
<dbReference type="InterPro" id="IPR037027">
    <property type="entry name" value="YqgF/RNaseH-like_dom_sf"/>
</dbReference>
<feature type="region of interest" description="Disordered" evidence="6">
    <location>
        <begin position="76"/>
        <end position="113"/>
    </location>
</feature>
<dbReference type="InterPro" id="IPR035018">
    <property type="entry name" value="Spt6_SH2_C"/>
</dbReference>
<dbReference type="Gene3D" id="2.40.50.140">
    <property type="entry name" value="Nucleic acid-binding proteins"/>
    <property type="match status" value="1"/>
</dbReference>
<keyword evidence="9" id="KW-1185">Reference proteome</keyword>
<feature type="compositionally biased region" description="Gly residues" evidence="6">
    <location>
        <begin position="1418"/>
        <end position="1429"/>
    </location>
</feature>
<comment type="subcellular location">
    <subcellularLocation>
        <location evidence="1 5">Nucleus</location>
    </subcellularLocation>
</comment>
<dbReference type="Proteomes" id="UP000596660">
    <property type="component" value="Unplaced"/>
</dbReference>
<protein>
    <recommendedName>
        <fullName evidence="5">Transcription elongation factor spt6</fullName>
    </recommendedName>
</protein>
<accession>A0A803N6G0</accession>
<dbReference type="InterPro" id="IPR012340">
    <property type="entry name" value="NA-bd_OB-fold"/>
</dbReference>
<dbReference type="InterPro" id="IPR006641">
    <property type="entry name" value="YqgF/RNaseH-like_dom"/>
</dbReference>
<feature type="region of interest" description="Disordered" evidence="6">
    <location>
        <begin position="1"/>
        <end position="41"/>
    </location>
</feature>
<evidence type="ECO:0000256" key="2">
    <source>
        <dbReference type="ARBA" id="ARBA00009253"/>
    </source>
</evidence>
<dbReference type="CDD" id="cd09928">
    <property type="entry name" value="SH2_Cterm_SPT6_like"/>
    <property type="match status" value="1"/>
</dbReference>
<reference evidence="8" key="2">
    <citation type="submission" date="2021-03" db="UniProtKB">
        <authorList>
            <consortium name="EnsemblPlants"/>
        </authorList>
    </citation>
    <scope>IDENTIFICATION</scope>
</reference>
<dbReference type="PANTHER" id="PTHR10145">
    <property type="entry name" value="TRANSCRIPTION ELONGATION FACTOR SPT6"/>
    <property type="match status" value="1"/>
</dbReference>
<dbReference type="InterPro" id="IPR032706">
    <property type="entry name" value="Spt6_HHH"/>
</dbReference>
<evidence type="ECO:0000256" key="3">
    <source>
        <dbReference type="ARBA" id="ARBA00023163"/>
    </source>
</evidence>
<dbReference type="SUPFAM" id="SSF55550">
    <property type="entry name" value="SH2 domain"/>
    <property type="match status" value="1"/>
</dbReference>
<reference evidence="8" key="1">
    <citation type="journal article" date="2017" name="Nature">
        <title>The genome of Chenopodium quinoa.</title>
        <authorList>
            <person name="Jarvis D.E."/>
            <person name="Ho Y.S."/>
            <person name="Lightfoot D.J."/>
            <person name="Schmoeckel S.M."/>
            <person name="Li B."/>
            <person name="Borm T.J.A."/>
            <person name="Ohyanagi H."/>
            <person name="Mineta K."/>
            <person name="Michell C.T."/>
            <person name="Saber N."/>
            <person name="Kharbatia N.M."/>
            <person name="Rupper R.R."/>
            <person name="Sharp A.R."/>
            <person name="Dally N."/>
            <person name="Boughton B.A."/>
            <person name="Woo Y.H."/>
            <person name="Gao G."/>
            <person name="Schijlen E.G.W.M."/>
            <person name="Guo X."/>
            <person name="Momin A.A."/>
            <person name="Negrao S."/>
            <person name="Al-Babili S."/>
            <person name="Gehring C."/>
            <person name="Roessner U."/>
            <person name="Jung C."/>
            <person name="Murphy K."/>
            <person name="Arold S.T."/>
            <person name="Gojobori T."/>
            <person name="van der Linden C.G."/>
            <person name="van Loo E.N."/>
            <person name="Jellen E.N."/>
            <person name="Maughan P.J."/>
            <person name="Tester M."/>
        </authorList>
    </citation>
    <scope>NUCLEOTIDE SEQUENCE [LARGE SCALE GENOMIC DNA]</scope>
    <source>
        <strain evidence="8">cv. PI 614886</strain>
    </source>
</reference>
<evidence type="ECO:0000313" key="9">
    <source>
        <dbReference type="Proteomes" id="UP000596660"/>
    </source>
</evidence>
<sequence>MHKRVVVSDDEEELEVRDDEREQAEEGEKLNGGVDDGEDEDDVLESFELDDDDYELLLDNNVKIARKAGSKKFKRLKKAWRDDTGHSGLSDEDGFYGSGKGGPAEDIPEEDDQLEEDDVDLADEDDMADFIVSEDDMDADGVPARTEKRSIGNLEEFRYPHCGNSEIFLAMLKNFWICVEKKLERDRYDESGEWNERRLEHEFEPIILAERYMTIKDDRIRKIDIPERMQISEESTGPPSTDAESIVEEAKWIRKHLESGQVPGLVNISFGEETEYHIQNFLNFTHVQKLDLPYIAMYHKEDIFSLLKDPETGEDVNYDKPALKWHKVLWAVQDLDRKWLLLQKRKSALLEYYNKRFEEESHRIYDETRLRLNQQHFESIIGALRVAESERELDDVDLKFKLYFPPGEAGVDEGEYRRPKRKSSFYSLCDKAGLWEVARKFGHSSEQFGAQISLDGVDGPEDPKETTEEVASSFTCPMFDTPQDVLKGARHMAAIEISLEPFVKKHFRSNYFDNVVVSTTPTSDGNIVIDAFHQFAGIKWLRNKPLNKFEDAQWLLIQKAEEEKLLQVTIKWPEEILKKLITDFELLYTSLAVSKLAQLWNEQRRLILQDAIHNFILPALEKEARLLLTSRAKSWLLMDYGKCLWDKVSVAPYQRKGSDISSDEAAAPRVMACCWGIGNSPTTFVMLDSLGEIVDVLKAGSISLRSQNVNDQKRKKQDQQRKKQDQQSLLRFMTEHQPQIVVLGAVSLSCIQLRNDIYETVFKMVEEYPRDVGHEMDGLSVLYGDESLPRLYENSRISSDQIPGHPGIVRRGVALGRYLQNPLAMVANLCGPGREILSWKFSALENFLSDDEKYGMVEQVMVDVTNQVGLDLNLTANHDWLIAPLQFISGLGPRKAASLQRSLGRAGAIVTRKDLLTAHGLGKKEFISASGFLCIRRSGLAVSTRTTSQFVDVLDDTRIHPESYALAQEMIKDMYREIVEADDLDNDDIKMKIEYFRDWPSGLKSFIVESYAEDTDRLSKLETLRAIKLELIQGFQDWRKPYEKPSKEEEFNMLTGETDSTLGEGQIVHAKVYSVEPQRAMCVLASGLSGMLSREKFSDDWTDLNLTEKLHEGEILTCKIKSIVNCEHMAISTGRDYDMWKKFGPQDLVLLTCRDYDMSNAGPQNVESLDPYYHEDCSSLPAEKAKAPRNKELAKKQFKSRMIGHPQFQNITADDAMELLADKDPGESVFRPSSRGSSYLTLTLKVYDGVFSHKDIIEGGKYHKGPLNLLRIGKTLKIGEDIFEDLDEVMDRYVDPLVTHLKAMLNYRKFRKGTKAEVDELLRIEKSELPSRIVYSFGISHEHPGTFILTYIRSSNTYHEYIGLCRKGFKFRKRMFDNINRLVAYFQSHIDDPIHESPPSIRSVAAMVPMRSPANGNSSGGGGWGGSGDNDGVWQGSSDREHSRTGSYHGNRDGSSRDGGDFNNGKWGCGRGRGHGGRGSYHGNRDGGSRDGGDSNYGKWSSDDKDSRHGSKLGSDNKAGNNGSWGSFPGAQVLNAPDSRHVSKWGSDNKEGNNGSLGSFPGAKVHNAPDNNSGHGSKWGSYNKEGNNGRWGSFPGAKVQNAPGLIQDPISAVHP</sequence>
<keyword evidence="3 5" id="KW-0804">Transcription</keyword>
<comment type="similarity">
    <text evidence="2 5">Belongs to the SPT6 family.</text>
</comment>
<dbReference type="InterPro" id="IPR036860">
    <property type="entry name" value="SH2_dom_sf"/>
</dbReference>
<dbReference type="Pfam" id="PF17674">
    <property type="entry name" value="HHH_9"/>
    <property type="match status" value="1"/>
</dbReference>
<dbReference type="Gene3D" id="1.10.3500.10">
    <property type="entry name" value="Tex N-terminal region-like"/>
    <property type="match status" value="1"/>
</dbReference>
<dbReference type="PANTHER" id="PTHR10145:SF6">
    <property type="entry name" value="TRANSCRIPTION ELONGATION FACTOR SPT6"/>
    <property type="match status" value="1"/>
</dbReference>
<proteinExistence type="inferred from homology"/>
<dbReference type="PIRSF" id="PIRSF036947">
    <property type="entry name" value="Spt6"/>
    <property type="match status" value="1"/>
</dbReference>
<dbReference type="SUPFAM" id="SSF47781">
    <property type="entry name" value="RuvA domain 2-like"/>
    <property type="match status" value="2"/>
</dbReference>